<dbReference type="Gene3D" id="3.30.479.30">
    <property type="entry name" value="Band 7 domain"/>
    <property type="match status" value="1"/>
</dbReference>
<dbReference type="SUPFAM" id="SSF117892">
    <property type="entry name" value="Band 7/SPFH domain"/>
    <property type="match status" value="1"/>
</dbReference>
<protein>
    <submittedName>
        <fullName evidence="8">Protease modulator HflC</fullName>
    </submittedName>
</protein>
<dbReference type="PANTHER" id="PTHR42911">
    <property type="entry name" value="MODULATOR OF FTSH PROTEASE HFLC"/>
    <property type="match status" value="1"/>
</dbReference>
<feature type="domain" description="Band 7" evidence="7">
    <location>
        <begin position="22"/>
        <end position="228"/>
    </location>
</feature>
<keyword evidence="5" id="KW-0472">Membrane</keyword>
<accession>A0A5R8KEV3</accession>
<dbReference type="InterPro" id="IPR010200">
    <property type="entry name" value="HflC"/>
</dbReference>
<name>A0A5R8KEV3_9BACT</name>
<evidence type="ECO:0000313" key="9">
    <source>
        <dbReference type="Proteomes" id="UP000306196"/>
    </source>
</evidence>
<keyword evidence="3" id="KW-0812">Transmembrane</keyword>
<dbReference type="NCBIfam" id="TIGR01932">
    <property type="entry name" value="hflC"/>
    <property type="match status" value="1"/>
</dbReference>
<keyword evidence="8" id="KW-0378">Hydrolase</keyword>
<organism evidence="8 9">
    <name type="scientific">Phragmitibacter flavus</name>
    <dbReference type="NCBI Taxonomy" id="2576071"/>
    <lineage>
        <taxon>Bacteria</taxon>
        <taxon>Pseudomonadati</taxon>
        <taxon>Verrucomicrobiota</taxon>
        <taxon>Verrucomicrobiia</taxon>
        <taxon>Verrucomicrobiales</taxon>
        <taxon>Verrucomicrobiaceae</taxon>
        <taxon>Phragmitibacter</taxon>
    </lineage>
</organism>
<evidence type="ECO:0000256" key="4">
    <source>
        <dbReference type="ARBA" id="ARBA00022989"/>
    </source>
</evidence>
<dbReference type="CDD" id="cd03405">
    <property type="entry name" value="SPFH_HflC"/>
    <property type="match status" value="1"/>
</dbReference>
<keyword evidence="9" id="KW-1185">Reference proteome</keyword>
<evidence type="ECO:0000256" key="3">
    <source>
        <dbReference type="ARBA" id="ARBA00022692"/>
    </source>
</evidence>
<comment type="similarity">
    <text evidence="2">Belongs to the band 7/mec-2 family. HflC subfamily.</text>
</comment>
<proteinExistence type="inferred from homology"/>
<feature type="region of interest" description="Disordered" evidence="6">
    <location>
        <begin position="340"/>
        <end position="399"/>
    </location>
</feature>
<dbReference type="EMBL" id="VAUV01000009">
    <property type="protein sequence ID" value="TLD70129.1"/>
    <property type="molecule type" value="Genomic_DNA"/>
</dbReference>
<dbReference type="InterPro" id="IPR001107">
    <property type="entry name" value="Band_7"/>
</dbReference>
<evidence type="ECO:0000313" key="8">
    <source>
        <dbReference type="EMBL" id="TLD70129.1"/>
    </source>
</evidence>
<evidence type="ECO:0000256" key="5">
    <source>
        <dbReference type="ARBA" id="ARBA00023136"/>
    </source>
</evidence>
<reference evidence="8 9" key="1">
    <citation type="submission" date="2019-05" db="EMBL/GenBank/DDBJ databases">
        <title>Verrucobacter flavum gen. nov., sp. nov. a new member of the family Verrucomicrobiaceae.</title>
        <authorList>
            <person name="Szuroczki S."/>
            <person name="Abbaszade G."/>
            <person name="Szabo A."/>
            <person name="Felfoldi T."/>
            <person name="Schumann P."/>
            <person name="Boka K."/>
            <person name="Keki Z."/>
            <person name="Toumi M."/>
            <person name="Toth E."/>
        </authorList>
    </citation>
    <scope>NUCLEOTIDE SEQUENCE [LARGE SCALE GENOMIC DNA]</scope>
    <source>
        <strain evidence="8 9">MG-N-17</strain>
    </source>
</reference>
<evidence type="ECO:0000259" key="7">
    <source>
        <dbReference type="SMART" id="SM00244"/>
    </source>
</evidence>
<comment type="subcellular location">
    <subcellularLocation>
        <location evidence="1">Membrane</location>
        <topology evidence="1">Single-pass membrane protein</topology>
    </subcellularLocation>
</comment>
<evidence type="ECO:0000256" key="2">
    <source>
        <dbReference type="ARBA" id="ARBA00007862"/>
    </source>
</evidence>
<evidence type="ECO:0000256" key="1">
    <source>
        <dbReference type="ARBA" id="ARBA00004167"/>
    </source>
</evidence>
<dbReference type="OrthoDB" id="9809197at2"/>
<dbReference type="RefSeq" id="WP_138086724.1">
    <property type="nucleotide sequence ID" value="NZ_VAUV01000009.1"/>
</dbReference>
<comment type="caution">
    <text evidence="8">The sequence shown here is derived from an EMBL/GenBank/DDBJ whole genome shotgun (WGS) entry which is preliminary data.</text>
</comment>
<dbReference type="Pfam" id="PF01145">
    <property type="entry name" value="Band_7"/>
    <property type="match status" value="1"/>
</dbReference>
<sequence>MKAVFLPFILLLVFAGVVVLSSSMYVVDETEQVIVTQFRRPVGEPVNVAPEKSEAGSHMHNSEAGLHFKLPFVQEVNRFEKRIISWEGPPNEIATRDKLYIVVDTFARWRIVNPLRYFETLGSDERTALSRLENIIGSESRNVIARHDLIEVVRTDKERKPQVDETLAEASPTVGVLPPIRVGRTILEREVLAAAAPKVTDWGIELLDVRFKRINYKDGVIEKIYDRMVSERMQIAEKFRSEGAGEAAVISGRKERELREIESGAYRKVQEIQGEADATASEIYARAYNISPEAGAFYQFIKTLDTYKTTLGADSTVILTTNSDFFKYLKSIDGGDPVPAPVPAAAAAPRRTPPPTPTVAPTPTAPRPAAAPTPTPTQPPTSAPVQAPAPAATPPANPN</sequence>
<dbReference type="SMART" id="SM00244">
    <property type="entry name" value="PHB"/>
    <property type="match status" value="1"/>
</dbReference>
<dbReference type="InterPro" id="IPR036013">
    <property type="entry name" value="Band_7/SPFH_dom_sf"/>
</dbReference>
<dbReference type="GO" id="GO:0008233">
    <property type="term" value="F:peptidase activity"/>
    <property type="evidence" value="ECO:0007669"/>
    <property type="project" value="UniProtKB-KW"/>
</dbReference>
<feature type="compositionally biased region" description="Pro residues" evidence="6">
    <location>
        <begin position="351"/>
        <end position="382"/>
    </location>
</feature>
<dbReference type="Proteomes" id="UP000306196">
    <property type="component" value="Unassembled WGS sequence"/>
</dbReference>
<dbReference type="GO" id="GO:0016020">
    <property type="term" value="C:membrane"/>
    <property type="evidence" value="ECO:0007669"/>
    <property type="project" value="UniProtKB-SubCell"/>
</dbReference>
<dbReference type="GO" id="GO:0006508">
    <property type="term" value="P:proteolysis"/>
    <property type="evidence" value="ECO:0007669"/>
    <property type="project" value="UniProtKB-KW"/>
</dbReference>
<keyword evidence="8" id="KW-0645">Protease</keyword>
<keyword evidence="4" id="KW-1133">Transmembrane helix</keyword>
<evidence type="ECO:0000256" key="6">
    <source>
        <dbReference type="SAM" id="MobiDB-lite"/>
    </source>
</evidence>
<dbReference type="AlphaFoldDB" id="A0A5R8KEV3"/>
<dbReference type="PANTHER" id="PTHR42911:SF1">
    <property type="entry name" value="MODULATOR OF FTSH PROTEASE HFLC"/>
    <property type="match status" value="1"/>
</dbReference>
<gene>
    <name evidence="8" type="primary">hflC</name>
    <name evidence="8" type="ORF">FEM03_13100</name>
</gene>